<dbReference type="OrthoDB" id="196624at2"/>
<dbReference type="FunFam" id="1.10.10.10:FF:000001">
    <property type="entry name" value="LysR family transcriptional regulator"/>
    <property type="match status" value="1"/>
</dbReference>
<dbReference type="SUPFAM" id="SSF46785">
    <property type="entry name" value="Winged helix' DNA-binding domain"/>
    <property type="match status" value="1"/>
</dbReference>
<gene>
    <name evidence="7" type="ORF">C9J12_22420</name>
</gene>
<keyword evidence="4" id="KW-0804">Transcription</keyword>
<dbReference type="InterPro" id="IPR036388">
    <property type="entry name" value="WH-like_DNA-bd_sf"/>
</dbReference>
<feature type="domain" description="HTH lysR-type" evidence="6">
    <location>
        <begin position="1"/>
        <end position="59"/>
    </location>
</feature>
<dbReference type="Pfam" id="PF03466">
    <property type="entry name" value="LysR_substrate"/>
    <property type="match status" value="1"/>
</dbReference>
<dbReference type="Pfam" id="PF00126">
    <property type="entry name" value="HTH_1"/>
    <property type="match status" value="1"/>
</dbReference>
<dbReference type="InterPro" id="IPR000847">
    <property type="entry name" value="LysR_HTH_N"/>
</dbReference>
<evidence type="ECO:0000256" key="5">
    <source>
        <dbReference type="SAM" id="Coils"/>
    </source>
</evidence>
<evidence type="ECO:0000256" key="4">
    <source>
        <dbReference type="ARBA" id="ARBA00023163"/>
    </source>
</evidence>
<keyword evidence="5" id="KW-0175">Coiled coil</keyword>
<dbReference type="Proteomes" id="UP000240987">
    <property type="component" value="Unassembled WGS sequence"/>
</dbReference>
<sequence length="293" mass="32218">MCNLEQLRMFVVTAQLGSFSACARKLGKVQSAVSQGIATLEIDLDTQLFDRSTRKPSLTLEGQRLLSFAQAILQQTNELENAANALNNNNETQLKLAVDDALLLPVLWQILSDFSVLFPATILDFYTVSTPDVYALVHSGRADIGLMFANSGFPQDVDLCYVGSLPFHGVVSPSHPLALLETVKAADLIPYRQLLIKGIEGQELSHFPMISAHLWWGNTFNGVNQLVKNGIGWGYIPSHMSDEGVAEGKMARLNLSFDHKPWRVPIDRVMSKKKAKGPALTWLADALTGLLED</sequence>
<comment type="caution">
    <text evidence="7">The sequence shown here is derived from an EMBL/GenBank/DDBJ whole genome shotgun (WGS) entry which is preliminary data.</text>
</comment>
<reference evidence="7 8" key="1">
    <citation type="submission" date="2018-01" db="EMBL/GenBank/DDBJ databases">
        <title>Whole genome sequencing of Histamine producing bacteria.</title>
        <authorList>
            <person name="Butler K."/>
        </authorList>
    </citation>
    <scope>NUCLEOTIDE SEQUENCE [LARGE SCALE GENOMIC DNA]</scope>
    <source>
        <strain evidence="7 8">JCM 12947</strain>
    </source>
</reference>
<dbReference type="EMBL" id="PYMJ01000030">
    <property type="protein sequence ID" value="PSU45465.1"/>
    <property type="molecule type" value="Genomic_DNA"/>
</dbReference>
<dbReference type="SUPFAM" id="SSF53850">
    <property type="entry name" value="Periplasmic binding protein-like II"/>
    <property type="match status" value="1"/>
</dbReference>
<organism evidence="7 8">
    <name type="scientific">Photobacterium frigidiphilum</name>
    <dbReference type="NCBI Taxonomy" id="264736"/>
    <lineage>
        <taxon>Bacteria</taxon>
        <taxon>Pseudomonadati</taxon>
        <taxon>Pseudomonadota</taxon>
        <taxon>Gammaproteobacteria</taxon>
        <taxon>Vibrionales</taxon>
        <taxon>Vibrionaceae</taxon>
        <taxon>Photobacterium</taxon>
    </lineage>
</organism>
<dbReference type="PANTHER" id="PTHR30126">
    <property type="entry name" value="HTH-TYPE TRANSCRIPTIONAL REGULATOR"/>
    <property type="match status" value="1"/>
</dbReference>
<dbReference type="AlphaFoldDB" id="A0A2T3J9F9"/>
<dbReference type="PROSITE" id="PS50931">
    <property type="entry name" value="HTH_LYSR"/>
    <property type="match status" value="1"/>
</dbReference>
<dbReference type="PANTHER" id="PTHR30126:SF91">
    <property type="entry name" value="LYSR FAMILY TRANSCRIPTIONAL REGULATOR"/>
    <property type="match status" value="1"/>
</dbReference>
<dbReference type="InterPro" id="IPR036390">
    <property type="entry name" value="WH_DNA-bd_sf"/>
</dbReference>
<dbReference type="GO" id="GO:0003700">
    <property type="term" value="F:DNA-binding transcription factor activity"/>
    <property type="evidence" value="ECO:0007669"/>
    <property type="project" value="InterPro"/>
</dbReference>
<name>A0A2T3J9F9_9GAMM</name>
<keyword evidence="2" id="KW-0805">Transcription regulation</keyword>
<proteinExistence type="inferred from homology"/>
<dbReference type="Gene3D" id="3.40.190.290">
    <property type="match status" value="1"/>
</dbReference>
<evidence type="ECO:0000259" key="6">
    <source>
        <dbReference type="PROSITE" id="PS50931"/>
    </source>
</evidence>
<comment type="similarity">
    <text evidence="1">Belongs to the LysR transcriptional regulatory family.</text>
</comment>
<keyword evidence="3" id="KW-0238">DNA-binding</keyword>
<dbReference type="GO" id="GO:0000976">
    <property type="term" value="F:transcription cis-regulatory region binding"/>
    <property type="evidence" value="ECO:0007669"/>
    <property type="project" value="TreeGrafter"/>
</dbReference>
<feature type="coiled-coil region" evidence="5">
    <location>
        <begin position="69"/>
        <end position="96"/>
    </location>
</feature>
<dbReference type="Gene3D" id="1.10.10.10">
    <property type="entry name" value="Winged helix-like DNA-binding domain superfamily/Winged helix DNA-binding domain"/>
    <property type="match status" value="1"/>
</dbReference>
<protein>
    <submittedName>
        <fullName evidence="7">LysR family transcriptional regulator</fullName>
    </submittedName>
</protein>
<dbReference type="InterPro" id="IPR005119">
    <property type="entry name" value="LysR_subst-bd"/>
</dbReference>
<evidence type="ECO:0000313" key="7">
    <source>
        <dbReference type="EMBL" id="PSU45465.1"/>
    </source>
</evidence>
<evidence type="ECO:0000256" key="1">
    <source>
        <dbReference type="ARBA" id="ARBA00009437"/>
    </source>
</evidence>
<evidence type="ECO:0000313" key="8">
    <source>
        <dbReference type="Proteomes" id="UP000240987"/>
    </source>
</evidence>
<dbReference type="RefSeq" id="WP_107244731.1">
    <property type="nucleotide sequence ID" value="NZ_PYMJ01000030.1"/>
</dbReference>
<accession>A0A2T3J9F9</accession>
<evidence type="ECO:0000256" key="2">
    <source>
        <dbReference type="ARBA" id="ARBA00023015"/>
    </source>
</evidence>
<dbReference type="CDD" id="cd05466">
    <property type="entry name" value="PBP2_LTTR_substrate"/>
    <property type="match status" value="1"/>
</dbReference>
<keyword evidence="8" id="KW-1185">Reference proteome</keyword>
<evidence type="ECO:0000256" key="3">
    <source>
        <dbReference type="ARBA" id="ARBA00023125"/>
    </source>
</evidence>